<organism evidence="5 6">
    <name type="scientific">Kocuria coralli</name>
    <dbReference type="NCBI Taxonomy" id="1461025"/>
    <lineage>
        <taxon>Bacteria</taxon>
        <taxon>Bacillati</taxon>
        <taxon>Actinomycetota</taxon>
        <taxon>Actinomycetes</taxon>
        <taxon>Micrococcales</taxon>
        <taxon>Micrococcaceae</taxon>
        <taxon>Kocuria</taxon>
    </lineage>
</organism>
<evidence type="ECO:0000313" key="5">
    <source>
        <dbReference type="EMBL" id="KAA9394570.1"/>
    </source>
</evidence>
<evidence type="ECO:0000259" key="4">
    <source>
        <dbReference type="PROSITE" id="PS50932"/>
    </source>
</evidence>
<reference evidence="5 6" key="1">
    <citation type="submission" date="2019-05" db="EMBL/GenBank/DDBJ databases">
        <title>Kocuria coralli sp. nov., a novel actinobacterium isolated from coral reef seawater.</title>
        <authorList>
            <person name="Li J."/>
        </authorList>
    </citation>
    <scope>NUCLEOTIDE SEQUENCE [LARGE SCALE GENOMIC DNA]</scope>
    <source>
        <strain evidence="5 6">SCSIO 13007</strain>
    </source>
</reference>
<gene>
    <name evidence="5" type="ORF">FCK90_07065</name>
</gene>
<dbReference type="Gene3D" id="1.10.260.40">
    <property type="entry name" value="lambda repressor-like DNA-binding domains"/>
    <property type="match status" value="1"/>
</dbReference>
<feature type="domain" description="HTH lacI-type" evidence="4">
    <location>
        <begin position="47"/>
        <end position="91"/>
    </location>
</feature>
<accession>A0A5J5KZ08</accession>
<dbReference type="OrthoDB" id="3510266at2"/>
<dbReference type="Pfam" id="PF00356">
    <property type="entry name" value="LacI"/>
    <property type="match status" value="1"/>
</dbReference>
<keyword evidence="2" id="KW-0238">DNA-binding</keyword>
<evidence type="ECO:0000256" key="1">
    <source>
        <dbReference type="ARBA" id="ARBA00023015"/>
    </source>
</evidence>
<dbReference type="AlphaFoldDB" id="A0A5J5KZ08"/>
<dbReference type="PANTHER" id="PTHR30146:SF153">
    <property type="entry name" value="LACTOSE OPERON REPRESSOR"/>
    <property type="match status" value="1"/>
</dbReference>
<keyword evidence="1" id="KW-0805">Transcription regulation</keyword>
<dbReference type="PANTHER" id="PTHR30146">
    <property type="entry name" value="LACI-RELATED TRANSCRIPTIONAL REPRESSOR"/>
    <property type="match status" value="1"/>
</dbReference>
<dbReference type="InterPro" id="IPR010982">
    <property type="entry name" value="Lambda_DNA-bd_dom_sf"/>
</dbReference>
<sequence>MEPRQIPHSSGRRKPVQQCKVLHWVSLRARTRVHEVQSNPVVPGDRVTLADVASRAGVSTATASRTLRGVSKVASSTRQRVLEAARDLSYITAMEAFGGEPGRRQTVAIIAPFVHRSYFGTVMSAAADRFRSHGYDVLLYHLGTAEARDSFFSRMPLAGRVDGVLSLSMPLTDQHTLSLRSLGMPLVSLGPEIPGSPSVGIDDVGAARGAVRHLLNLGHRRIALIQGTAEEADFDFVSSGLRQQGFEEALESAELQPDPRLMVSGPHSVEGGAAAMAELLGGPVLPTAVFADHSEVAIGALWALRKAGLRVPEDVSVIGIDDHEMAPVLDLTTVAQDVPGQAVVAARLLMRMLCTDGEPADTDPIIMPTRLILRRSTAPLASPRPAASE</sequence>
<dbReference type="EMBL" id="SZWF01000006">
    <property type="protein sequence ID" value="KAA9394570.1"/>
    <property type="molecule type" value="Genomic_DNA"/>
</dbReference>
<dbReference type="InterPro" id="IPR046335">
    <property type="entry name" value="LacI/GalR-like_sensor"/>
</dbReference>
<dbReference type="SUPFAM" id="SSF47413">
    <property type="entry name" value="lambda repressor-like DNA-binding domains"/>
    <property type="match status" value="1"/>
</dbReference>
<dbReference type="GO" id="GO:0003700">
    <property type="term" value="F:DNA-binding transcription factor activity"/>
    <property type="evidence" value="ECO:0007669"/>
    <property type="project" value="TreeGrafter"/>
</dbReference>
<evidence type="ECO:0000313" key="6">
    <source>
        <dbReference type="Proteomes" id="UP000325957"/>
    </source>
</evidence>
<dbReference type="InterPro" id="IPR028082">
    <property type="entry name" value="Peripla_BP_I"/>
</dbReference>
<dbReference type="GO" id="GO:0000976">
    <property type="term" value="F:transcription cis-regulatory region binding"/>
    <property type="evidence" value="ECO:0007669"/>
    <property type="project" value="TreeGrafter"/>
</dbReference>
<evidence type="ECO:0000256" key="3">
    <source>
        <dbReference type="ARBA" id="ARBA00023163"/>
    </source>
</evidence>
<evidence type="ECO:0000256" key="2">
    <source>
        <dbReference type="ARBA" id="ARBA00023125"/>
    </source>
</evidence>
<dbReference type="Proteomes" id="UP000325957">
    <property type="component" value="Unassembled WGS sequence"/>
</dbReference>
<dbReference type="Pfam" id="PF13377">
    <property type="entry name" value="Peripla_BP_3"/>
    <property type="match status" value="1"/>
</dbReference>
<dbReference type="CDD" id="cd06267">
    <property type="entry name" value="PBP1_LacI_sugar_binding-like"/>
    <property type="match status" value="1"/>
</dbReference>
<dbReference type="SMART" id="SM00354">
    <property type="entry name" value="HTH_LACI"/>
    <property type="match status" value="1"/>
</dbReference>
<dbReference type="Gene3D" id="3.40.50.2300">
    <property type="match status" value="2"/>
</dbReference>
<protein>
    <submittedName>
        <fullName evidence="5">LacI family transcriptional regulator</fullName>
    </submittedName>
</protein>
<dbReference type="SUPFAM" id="SSF53822">
    <property type="entry name" value="Periplasmic binding protein-like I"/>
    <property type="match status" value="1"/>
</dbReference>
<proteinExistence type="predicted"/>
<dbReference type="CDD" id="cd01392">
    <property type="entry name" value="HTH_LacI"/>
    <property type="match status" value="1"/>
</dbReference>
<dbReference type="PROSITE" id="PS50932">
    <property type="entry name" value="HTH_LACI_2"/>
    <property type="match status" value="1"/>
</dbReference>
<keyword evidence="6" id="KW-1185">Reference proteome</keyword>
<name>A0A5J5KZ08_9MICC</name>
<keyword evidence="3" id="KW-0804">Transcription</keyword>
<comment type="caution">
    <text evidence="5">The sequence shown here is derived from an EMBL/GenBank/DDBJ whole genome shotgun (WGS) entry which is preliminary data.</text>
</comment>
<dbReference type="InterPro" id="IPR000843">
    <property type="entry name" value="HTH_LacI"/>
</dbReference>